<dbReference type="RefSeq" id="WP_127613264.1">
    <property type="nucleotide sequence ID" value="NZ_RXOL01000006.1"/>
</dbReference>
<protein>
    <submittedName>
        <fullName evidence="1">Uncharacterized protein</fullName>
    </submittedName>
</protein>
<gene>
    <name evidence="1" type="ORF">EKN06_12545</name>
</gene>
<proteinExistence type="predicted"/>
<organism evidence="1 2">
    <name type="scientific">Croceicoccus ponticola</name>
    <dbReference type="NCBI Taxonomy" id="2217664"/>
    <lineage>
        <taxon>Bacteria</taxon>
        <taxon>Pseudomonadati</taxon>
        <taxon>Pseudomonadota</taxon>
        <taxon>Alphaproteobacteria</taxon>
        <taxon>Sphingomonadales</taxon>
        <taxon>Erythrobacteraceae</taxon>
        <taxon>Croceicoccus</taxon>
    </lineage>
</organism>
<keyword evidence="2" id="KW-1185">Reference proteome</keyword>
<dbReference type="Gene3D" id="3.30.70.120">
    <property type="match status" value="1"/>
</dbReference>
<dbReference type="AlphaFoldDB" id="A0A437GX97"/>
<dbReference type="OrthoDB" id="4941745at2"/>
<comment type="caution">
    <text evidence="1">The sequence shown here is derived from an EMBL/GenBank/DDBJ whole genome shotgun (WGS) entry which is preliminary data.</text>
</comment>
<sequence>MTRQTATRDVTTIRVNCPISATTAAAIASGDHAAVDAEPALAAMRAIVAADNPLGDFGLYRAVFELSLGWELFTPATGADPTLGAAGQETMSPTAILSIHVDAAVPDSQLDPLLNALIAAHPWEVPVIELGKARLLLRA</sequence>
<reference evidence="1 2" key="1">
    <citation type="submission" date="2018-12" db="EMBL/GenBank/DDBJ databases">
        <title>Croceicoccus ponticola sp. nov., a lipolytic bacterium isolated from seawater.</title>
        <authorList>
            <person name="Yoon J.-H."/>
        </authorList>
    </citation>
    <scope>NUCLEOTIDE SEQUENCE [LARGE SCALE GENOMIC DNA]</scope>
    <source>
        <strain evidence="1 2">GM-16</strain>
    </source>
</reference>
<dbReference type="Proteomes" id="UP000283003">
    <property type="component" value="Unassembled WGS sequence"/>
</dbReference>
<evidence type="ECO:0000313" key="2">
    <source>
        <dbReference type="Proteomes" id="UP000283003"/>
    </source>
</evidence>
<dbReference type="InterPro" id="IPR015867">
    <property type="entry name" value="N-reg_PII/ATP_PRibTrfase_C"/>
</dbReference>
<name>A0A437GX97_9SPHN</name>
<evidence type="ECO:0000313" key="1">
    <source>
        <dbReference type="EMBL" id="RVQ65753.1"/>
    </source>
</evidence>
<accession>A0A437GX97</accession>
<dbReference type="EMBL" id="RXOL01000006">
    <property type="protein sequence ID" value="RVQ65753.1"/>
    <property type="molecule type" value="Genomic_DNA"/>
</dbReference>